<name>A0A3A3G235_9BURK</name>
<dbReference type="FunFam" id="3.40.50.920:FF:000001">
    <property type="entry name" value="Pyruvate dehydrogenase E1 beta subunit"/>
    <property type="match status" value="1"/>
</dbReference>
<protein>
    <submittedName>
        <fullName evidence="5">Alpha-ketoacid dehydrogenase subunit beta</fullName>
    </submittedName>
</protein>
<evidence type="ECO:0000256" key="3">
    <source>
        <dbReference type="ARBA" id="ARBA00023052"/>
    </source>
</evidence>
<dbReference type="OrthoDB" id="9780894at2"/>
<comment type="caution">
    <text evidence="5">The sequence shown here is derived from an EMBL/GenBank/DDBJ whole genome shotgun (WGS) entry which is preliminary data.</text>
</comment>
<dbReference type="GO" id="GO:0016491">
    <property type="term" value="F:oxidoreductase activity"/>
    <property type="evidence" value="ECO:0007669"/>
    <property type="project" value="UniProtKB-KW"/>
</dbReference>
<feature type="domain" description="Transketolase-like pyrimidine-binding" evidence="4">
    <location>
        <begin position="4"/>
        <end position="179"/>
    </location>
</feature>
<dbReference type="SMART" id="SM00861">
    <property type="entry name" value="Transket_pyr"/>
    <property type="match status" value="1"/>
</dbReference>
<dbReference type="Gene3D" id="3.40.50.970">
    <property type="match status" value="1"/>
</dbReference>
<dbReference type="InterPro" id="IPR033248">
    <property type="entry name" value="Transketolase_C"/>
</dbReference>
<accession>A0A3A3G235</accession>
<proteinExistence type="predicted"/>
<dbReference type="Gene3D" id="3.40.50.920">
    <property type="match status" value="1"/>
</dbReference>
<dbReference type="RefSeq" id="WP_119783997.1">
    <property type="nucleotide sequence ID" value="NZ_QYUQ01000002.1"/>
</dbReference>
<dbReference type="PANTHER" id="PTHR43257:SF2">
    <property type="entry name" value="PYRUVATE DEHYDROGENASE E1 COMPONENT SUBUNIT BETA"/>
    <property type="match status" value="1"/>
</dbReference>
<dbReference type="SUPFAM" id="SSF52922">
    <property type="entry name" value="TK C-terminal domain-like"/>
    <property type="match status" value="1"/>
</dbReference>
<dbReference type="InterPro" id="IPR009014">
    <property type="entry name" value="Transketo_C/PFOR_II"/>
</dbReference>
<keyword evidence="6" id="KW-1185">Reference proteome</keyword>
<evidence type="ECO:0000313" key="6">
    <source>
        <dbReference type="Proteomes" id="UP000266327"/>
    </source>
</evidence>
<dbReference type="InterPro" id="IPR029061">
    <property type="entry name" value="THDP-binding"/>
</dbReference>
<dbReference type="Pfam" id="PF02779">
    <property type="entry name" value="Transket_pyr"/>
    <property type="match status" value="1"/>
</dbReference>
<dbReference type="EMBL" id="QYUQ01000002">
    <property type="protein sequence ID" value="RJG00542.1"/>
    <property type="molecule type" value="Genomic_DNA"/>
</dbReference>
<evidence type="ECO:0000259" key="4">
    <source>
        <dbReference type="SMART" id="SM00861"/>
    </source>
</evidence>
<reference evidence="6" key="1">
    <citation type="submission" date="2018-09" db="EMBL/GenBank/DDBJ databases">
        <authorList>
            <person name="Zhu H."/>
        </authorList>
    </citation>
    <scope>NUCLEOTIDE SEQUENCE [LARGE SCALE GENOMIC DNA]</scope>
    <source>
        <strain evidence="6">K1S02-23</strain>
    </source>
</reference>
<dbReference type="InterPro" id="IPR005475">
    <property type="entry name" value="Transketolase-like_Pyr-bd"/>
</dbReference>
<dbReference type="NCBIfam" id="NF006667">
    <property type="entry name" value="PRK09212.1"/>
    <property type="match status" value="1"/>
</dbReference>
<dbReference type="FunFam" id="3.40.50.970:FF:000001">
    <property type="entry name" value="Pyruvate dehydrogenase E1 beta subunit"/>
    <property type="match status" value="1"/>
</dbReference>
<keyword evidence="2" id="KW-0560">Oxidoreductase</keyword>
<dbReference type="AlphaFoldDB" id="A0A3A3G235"/>
<organism evidence="5 6">
    <name type="scientific">Noviherbaspirillum sedimenti</name>
    <dbReference type="NCBI Taxonomy" id="2320865"/>
    <lineage>
        <taxon>Bacteria</taxon>
        <taxon>Pseudomonadati</taxon>
        <taxon>Pseudomonadota</taxon>
        <taxon>Betaproteobacteria</taxon>
        <taxon>Burkholderiales</taxon>
        <taxon>Oxalobacteraceae</taxon>
        <taxon>Noviherbaspirillum</taxon>
    </lineage>
</organism>
<evidence type="ECO:0000313" key="5">
    <source>
        <dbReference type="EMBL" id="RJG00542.1"/>
    </source>
</evidence>
<keyword evidence="3" id="KW-0786">Thiamine pyrophosphate</keyword>
<dbReference type="Pfam" id="PF02780">
    <property type="entry name" value="Transketolase_C"/>
    <property type="match status" value="1"/>
</dbReference>
<dbReference type="CDD" id="cd07036">
    <property type="entry name" value="TPP_PYR_E1-PDHc-beta_like"/>
    <property type="match status" value="1"/>
</dbReference>
<comment type="cofactor">
    <cofactor evidence="1">
        <name>thiamine diphosphate</name>
        <dbReference type="ChEBI" id="CHEBI:58937"/>
    </cofactor>
</comment>
<gene>
    <name evidence="5" type="ORF">D3878_02265</name>
</gene>
<dbReference type="SUPFAM" id="SSF52518">
    <property type="entry name" value="Thiamin diphosphate-binding fold (THDP-binding)"/>
    <property type="match status" value="1"/>
</dbReference>
<dbReference type="Proteomes" id="UP000266327">
    <property type="component" value="Unassembled WGS sequence"/>
</dbReference>
<evidence type="ECO:0000256" key="1">
    <source>
        <dbReference type="ARBA" id="ARBA00001964"/>
    </source>
</evidence>
<dbReference type="PANTHER" id="PTHR43257">
    <property type="entry name" value="PYRUVATE DEHYDROGENASE E1 COMPONENT BETA SUBUNIT"/>
    <property type="match status" value="1"/>
</dbReference>
<evidence type="ECO:0000256" key="2">
    <source>
        <dbReference type="ARBA" id="ARBA00023002"/>
    </source>
</evidence>
<sequence>MAEIRYMEAINRALQDGMAADENVIVMGEDVARAGGSFKATRGLLDKFGARRVIDTPIAESTIVSAAVGAAMTGLKPVVEIMFMDFITLAMDAMVNQAAKARFMFGGQFNVPMVLRTPHGGGLNAGPQHSQCLEAWFAHVPGLKVVCPSNPQDAYSLLRAAISDPDPVVFIEHKALYGKRGEVDTAIGAQIGKARIARPGRDVTIVTYGNTVHASLQAAAQLAGENIEVEVIDLRSLQPWDEQAVYESVSRTHRVVVVHEAVKSFGSGAEIAASITENVFYELDAPVMRVGSPFMPVPFATSLEAQYVIKPADIADAVRVTMAGGR</sequence>